<reference evidence="2 3" key="1">
    <citation type="submission" date="2020-08" db="EMBL/GenBank/DDBJ databases">
        <title>Genomic Encyclopedia of Type Strains, Phase IV (KMG-V): Genome sequencing to study the core and pangenomes of soil and plant-associated prokaryotes.</title>
        <authorList>
            <person name="Whitman W."/>
        </authorList>
    </citation>
    <scope>NUCLEOTIDE SEQUENCE [LARGE SCALE GENOMIC DNA]</scope>
    <source>
        <strain evidence="2 3">SEMIA 4074</strain>
    </source>
</reference>
<keyword evidence="1" id="KW-0472">Membrane</keyword>
<dbReference type="Proteomes" id="UP000524492">
    <property type="component" value="Unassembled WGS sequence"/>
</dbReference>
<accession>A0A7W6Q976</accession>
<evidence type="ECO:0000256" key="1">
    <source>
        <dbReference type="SAM" id="Phobius"/>
    </source>
</evidence>
<evidence type="ECO:0000313" key="2">
    <source>
        <dbReference type="EMBL" id="MBB4192754.1"/>
    </source>
</evidence>
<sequence length="91" mass="9542">MTILPPLTGTPLDYVPIDAPVGKRSANDQPTRFKAPALRRAAIAAIVAGVSVALFILTPAVFIGAVSIAFISVCVWGTDKLIKAIDSHDQT</sequence>
<comment type="caution">
    <text evidence="2">The sequence shown here is derived from an EMBL/GenBank/DDBJ whole genome shotgun (WGS) entry which is preliminary data.</text>
</comment>
<protein>
    <submittedName>
        <fullName evidence="2">Uncharacterized protein</fullName>
    </submittedName>
</protein>
<name>A0A7W6Q976_9HYPH</name>
<feature type="transmembrane region" description="Helical" evidence="1">
    <location>
        <begin position="42"/>
        <end position="71"/>
    </location>
</feature>
<dbReference type="AlphaFoldDB" id="A0A7W6Q976"/>
<organism evidence="2 3">
    <name type="scientific">Rhizobium aethiopicum</name>
    <dbReference type="NCBI Taxonomy" id="1138170"/>
    <lineage>
        <taxon>Bacteria</taxon>
        <taxon>Pseudomonadati</taxon>
        <taxon>Pseudomonadota</taxon>
        <taxon>Alphaproteobacteria</taxon>
        <taxon>Hyphomicrobiales</taxon>
        <taxon>Rhizobiaceae</taxon>
        <taxon>Rhizobium/Agrobacterium group</taxon>
        <taxon>Rhizobium</taxon>
    </lineage>
</organism>
<dbReference type="RefSeq" id="WP_184456996.1">
    <property type="nucleotide sequence ID" value="NZ_JACIFV010000009.1"/>
</dbReference>
<dbReference type="EMBL" id="JACIFV010000009">
    <property type="protein sequence ID" value="MBB4192754.1"/>
    <property type="molecule type" value="Genomic_DNA"/>
</dbReference>
<keyword evidence="1" id="KW-0812">Transmembrane</keyword>
<proteinExistence type="predicted"/>
<evidence type="ECO:0000313" key="3">
    <source>
        <dbReference type="Proteomes" id="UP000524492"/>
    </source>
</evidence>
<gene>
    <name evidence="2" type="ORF">GGD53_002914</name>
</gene>
<keyword evidence="1" id="KW-1133">Transmembrane helix</keyword>
<keyword evidence="3" id="KW-1185">Reference proteome</keyword>